<comment type="caution">
    <text evidence="4">The sequence shown here is derived from an EMBL/GenBank/DDBJ whole genome shotgun (WGS) entry which is preliminary data.</text>
</comment>
<feature type="domain" description="Arf-GAP" evidence="3">
    <location>
        <begin position="6"/>
        <end position="131"/>
    </location>
</feature>
<dbReference type="Pfam" id="PF01412">
    <property type="entry name" value="ArfGap"/>
    <property type="match status" value="1"/>
</dbReference>
<dbReference type="Proteomes" id="UP000602510">
    <property type="component" value="Unassembled WGS sequence"/>
</dbReference>
<accession>A0A833W9B8</accession>
<dbReference type="PANTHER" id="PTHR46085">
    <property type="entry name" value="ARFGAP/RECO-RELATED"/>
    <property type="match status" value="1"/>
</dbReference>
<dbReference type="PANTHER" id="PTHR46085:SF3">
    <property type="entry name" value="ARF GTPASE ACTIVATING PROTEIN"/>
    <property type="match status" value="1"/>
</dbReference>
<evidence type="ECO:0000256" key="2">
    <source>
        <dbReference type="SAM" id="MobiDB-lite"/>
    </source>
</evidence>
<dbReference type="SMART" id="SM00105">
    <property type="entry name" value="ArfGap"/>
    <property type="match status" value="1"/>
</dbReference>
<evidence type="ECO:0000313" key="5">
    <source>
        <dbReference type="Proteomes" id="UP000602510"/>
    </source>
</evidence>
<protein>
    <submittedName>
        <fullName evidence="4">Putative GTPase activating protein for Arf</fullName>
    </submittedName>
</protein>
<dbReference type="Gene3D" id="1.10.220.150">
    <property type="entry name" value="Arf GTPase activating protein"/>
    <property type="match status" value="1"/>
</dbReference>
<feature type="region of interest" description="Disordered" evidence="2">
    <location>
        <begin position="373"/>
        <end position="402"/>
    </location>
</feature>
<dbReference type="InterPro" id="IPR044820">
    <property type="entry name" value="AGD14-like"/>
</dbReference>
<gene>
    <name evidence="4" type="ORF">GN244_ATG14312</name>
</gene>
<organism evidence="4 5">
    <name type="scientific">Phytophthora infestans</name>
    <name type="common">Potato late blight agent</name>
    <name type="synonym">Botrytis infestans</name>
    <dbReference type="NCBI Taxonomy" id="4787"/>
    <lineage>
        <taxon>Eukaryota</taxon>
        <taxon>Sar</taxon>
        <taxon>Stramenopiles</taxon>
        <taxon>Oomycota</taxon>
        <taxon>Peronosporomycetes</taxon>
        <taxon>Peronosporales</taxon>
        <taxon>Peronosporaceae</taxon>
        <taxon>Phytophthora</taxon>
    </lineage>
</organism>
<keyword evidence="1" id="KW-0862">Zinc</keyword>
<feature type="compositionally biased region" description="Gly residues" evidence="2">
    <location>
        <begin position="308"/>
        <end position="321"/>
    </location>
</feature>
<dbReference type="GO" id="GO:0008270">
    <property type="term" value="F:zinc ion binding"/>
    <property type="evidence" value="ECO:0007669"/>
    <property type="project" value="UniProtKB-KW"/>
</dbReference>
<keyword evidence="1" id="KW-0479">Metal-binding</keyword>
<dbReference type="InterPro" id="IPR001164">
    <property type="entry name" value="ArfGAP_dom"/>
</dbReference>
<keyword evidence="5" id="KW-1185">Reference proteome</keyword>
<dbReference type="EMBL" id="WSZM01000409">
    <property type="protein sequence ID" value="KAF4033757.1"/>
    <property type="molecule type" value="Genomic_DNA"/>
</dbReference>
<name>A0A833W9B8_PHYIN</name>
<keyword evidence="1" id="KW-0863">Zinc-finger</keyword>
<evidence type="ECO:0000256" key="1">
    <source>
        <dbReference type="PROSITE-ProRule" id="PRU00288"/>
    </source>
</evidence>
<dbReference type="InterPro" id="IPR037278">
    <property type="entry name" value="ARFGAP/RecO"/>
</dbReference>
<evidence type="ECO:0000259" key="3">
    <source>
        <dbReference type="PROSITE" id="PS50115"/>
    </source>
</evidence>
<dbReference type="PROSITE" id="PS50115">
    <property type="entry name" value="ARFGAP"/>
    <property type="match status" value="1"/>
</dbReference>
<dbReference type="SUPFAM" id="SSF57863">
    <property type="entry name" value="ArfGap/RecO-like zinc finger"/>
    <property type="match status" value="1"/>
</dbReference>
<proteinExistence type="predicted"/>
<evidence type="ECO:0000313" key="4">
    <source>
        <dbReference type="EMBL" id="KAF4033757.1"/>
    </source>
</evidence>
<dbReference type="AlphaFoldDB" id="A0A833W9B8"/>
<dbReference type="GO" id="GO:0005096">
    <property type="term" value="F:GTPase activator activity"/>
    <property type="evidence" value="ECO:0007669"/>
    <property type="project" value="InterPro"/>
</dbReference>
<reference evidence="4" key="1">
    <citation type="submission" date="2020-04" db="EMBL/GenBank/DDBJ databases">
        <title>Hybrid Assembly of Korean Phytophthora infestans isolates.</title>
        <authorList>
            <person name="Prokchorchik M."/>
            <person name="Lee Y."/>
            <person name="Seo J."/>
            <person name="Cho J.-H."/>
            <person name="Park Y.-E."/>
            <person name="Jang D.-C."/>
            <person name="Im J.-S."/>
            <person name="Choi J.-G."/>
            <person name="Park H.-J."/>
            <person name="Lee G.-B."/>
            <person name="Lee Y.-G."/>
            <person name="Hong S.-Y."/>
            <person name="Cho K."/>
            <person name="Sohn K.H."/>
        </authorList>
    </citation>
    <scope>NUCLEOTIDE SEQUENCE</scope>
    <source>
        <strain evidence="4">KR_1_A1</strain>
    </source>
</reference>
<dbReference type="InterPro" id="IPR038508">
    <property type="entry name" value="ArfGAP_dom_sf"/>
</dbReference>
<feature type="region of interest" description="Disordered" evidence="2">
    <location>
        <begin position="301"/>
        <end position="323"/>
    </location>
</feature>
<sequence>MAVEAEAALNTLKKLEANKTCVNCGNYNRFGHQNICEKVRTFVCSNCKSAHQSYSMRVKSVSMSNWTMDEVDALREQNGGGNAVAARVWLGCWDESQMRKPTKDDPLDYYKQFVNRVYNDKAFYDEDGFSGAAASSPAATNSSSSRVMAAAPVCNLLDFDTPAQNKATSGGFDAFGTSSSSSGNDGWGDFAAAPAPASSDGFGAFASAPAPTKPANDGFADFSAAPAPVSVSNDGFGAFASTPPAPTSHSNSFDPFASSGGNSQNPSANIMNQFNAAPAPKDFSAFDGLSAPPLAYGMPQRNNNSSGYGQGRGPAGMGMQGQGQQMHLGMGMQQQHGGFHQQQHFQQHQQSMMGGHAGMNISTHFSANGVAAGGNPGARSTVETRSPASDCHRSKRSSKTPNNKMHVRLKDVLVAPHHPQSGCQITYQTLLAFKMKIT</sequence>